<keyword evidence="5 9" id="KW-0560">Oxidoreductase</keyword>
<keyword evidence="4 9" id="KW-0223">Dioxygenase</keyword>
<dbReference type="EC" id="1.13.11.20" evidence="2 9"/>
<dbReference type="SUPFAM" id="SSF51182">
    <property type="entry name" value="RmlC-like cupins"/>
    <property type="match status" value="1"/>
</dbReference>
<dbReference type="Proteomes" id="UP000245609">
    <property type="component" value="Unassembled WGS sequence"/>
</dbReference>
<evidence type="ECO:0000256" key="1">
    <source>
        <dbReference type="ARBA" id="ARBA00006622"/>
    </source>
</evidence>
<protein>
    <recommendedName>
        <fullName evidence="2 9">Cysteine dioxygenase</fullName>
        <ecNumber evidence="2 9">1.13.11.20</ecNumber>
    </recommendedName>
</protein>
<proteinExistence type="inferred from homology"/>
<name>A0A2T9ZAT9_9FUNG</name>
<evidence type="ECO:0000256" key="3">
    <source>
        <dbReference type="ARBA" id="ARBA00022723"/>
    </source>
</evidence>
<feature type="binding site" evidence="8">
    <location>
        <position position="200"/>
    </location>
    <ligand>
        <name>Fe cation</name>
        <dbReference type="ChEBI" id="CHEBI:24875"/>
        <note>catalytic</note>
    </ligand>
</feature>
<evidence type="ECO:0000256" key="7">
    <source>
        <dbReference type="PIRSR" id="PIRSR610300-50"/>
    </source>
</evidence>
<keyword evidence="3 8" id="KW-0479">Metal-binding</keyword>
<organism evidence="10 11">
    <name type="scientific">Smittium megazygosporum</name>
    <dbReference type="NCBI Taxonomy" id="133381"/>
    <lineage>
        <taxon>Eukaryota</taxon>
        <taxon>Fungi</taxon>
        <taxon>Fungi incertae sedis</taxon>
        <taxon>Zoopagomycota</taxon>
        <taxon>Kickxellomycotina</taxon>
        <taxon>Harpellomycetes</taxon>
        <taxon>Harpellales</taxon>
        <taxon>Legeriomycetaceae</taxon>
        <taxon>Smittium</taxon>
    </lineage>
</organism>
<accession>A0A2T9ZAT9</accession>
<dbReference type="GO" id="GO:0017172">
    <property type="term" value="F:cysteine dioxygenase activity"/>
    <property type="evidence" value="ECO:0007669"/>
    <property type="project" value="UniProtKB-UniRule"/>
</dbReference>
<reference evidence="10 11" key="1">
    <citation type="journal article" date="2018" name="MBio">
        <title>Comparative Genomics Reveals the Core Gene Toolbox for the Fungus-Insect Symbiosis.</title>
        <authorList>
            <person name="Wang Y."/>
            <person name="Stata M."/>
            <person name="Wang W."/>
            <person name="Stajich J.E."/>
            <person name="White M.M."/>
            <person name="Moncalvo J.M."/>
        </authorList>
    </citation>
    <scope>NUCLEOTIDE SEQUENCE [LARGE SCALE GENOMIC DNA]</scope>
    <source>
        <strain evidence="10 11">SC-DP-2</strain>
    </source>
</reference>
<sequence>MTESKNGALLRTRTSQTVLPAEKYDGYSLEEKISTCAVPVKGNACKLYSSEEDGGKYVIDSLDTLISKIHEILGEDTGLGDDPEKVEKVKQAMTAYDSGVYDWVKHSHYSGGRYTRNLIDKGNSKFNFLLLVWSPETSSPIHDHANSQCVFKMLEGTLCEERFIHSTPISNHDPKPLEMISNTTVTTNDVGHINDSMGYHRMVNPSSEFAMSLHLYSPPFDFCKVINEASGEKTVSQCNVFFDNKHTLTQESNVGQETNADHTDITR</sequence>
<gene>
    <name evidence="10" type="ORF">BB560_003869</name>
</gene>
<evidence type="ECO:0000256" key="9">
    <source>
        <dbReference type="RuleBase" id="RU366010"/>
    </source>
</evidence>
<evidence type="ECO:0000256" key="8">
    <source>
        <dbReference type="PIRSR" id="PIRSR610300-51"/>
    </source>
</evidence>
<dbReference type="STRING" id="133381.A0A2T9ZAT9"/>
<keyword evidence="11" id="KW-1185">Reference proteome</keyword>
<evidence type="ECO:0000313" key="11">
    <source>
        <dbReference type="Proteomes" id="UP000245609"/>
    </source>
</evidence>
<dbReference type="InterPro" id="IPR011051">
    <property type="entry name" value="RmlC_Cupin_sf"/>
</dbReference>
<dbReference type="CDD" id="cd10548">
    <property type="entry name" value="cupin_CDO"/>
    <property type="match status" value="1"/>
</dbReference>
<dbReference type="Gene3D" id="2.60.120.10">
    <property type="entry name" value="Jelly Rolls"/>
    <property type="match status" value="1"/>
</dbReference>
<feature type="cross-link" description="3'-(S-cysteinyl)-tyrosine (Cys-Tyr)" evidence="7">
    <location>
        <begin position="149"/>
        <end position="216"/>
    </location>
</feature>
<dbReference type="PANTHER" id="PTHR12918:SF1">
    <property type="entry name" value="CYSTEINE DIOXYGENASE TYPE 1"/>
    <property type="match status" value="1"/>
</dbReference>
<evidence type="ECO:0000256" key="5">
    <source>
        <dbReference type="ARBA" id="ARBA00023002"/>
    </source>
</evidence>
<dbReference type="GO" id="GO:0008198">
    <property type="term" value="F:ferrous iron binding"/>
    <property type="evidence" value="ECO:0007669"/>
    <property type="project" value="TreeGrafter"/>
</dbReference>
<dbReference type="PANTHER" id="PTHR12918">
    <property type="entry name" value="CYSTEINE DIOXYGENASE"/>
    <property type="match status" value="1"/>
</dbReference>
<comment type="cofactor">
    <cofactor evidence="9">
        <name>Fe cation</name>
        <dbReference type="ChEBI" id="CHEBI:24875"/>
    </cofactor>
    <text evidence="9">Binds 1 Fe cation per subunit.</text>
</comment>
<dbReference type="InterPro" id="IPR010300">
    <property type="entry name" value="CDO_1"/>
</dbReference>
<dbReference type="AlphaFoldDB" id="A0A2T9ZAT9"/>
<evidence type="ECO:0000256" key="2">
    <source>
        <dbReference type="ARBA" id="ARBA00013133"/>
    </source>
</evidence>
<keyword evidence="7" id="KW-0883">Thioether bond</keyword>
<dbReference type="OrthoDB" id="543511at2759"/>
<comment type="similarity">
    <text evidence="1 9">Belongs to the cysteine dioxygenase family.</text>
</comment>
<dbReference type="InterPro" id="IPR014710">
    <property type="entry name" value="RmlC-like_jellyroll"/>
</dbReference>
<evidence type="ECO:0000313" key="10">
    <source>
        <dbReference type="EMBL" id="PVV01701.1"/>
    </source>
</evidence>
<dbReference type="Pfam" id="PF05995">
    <property type="entry name" value="CDO_I"/>
    <property type="match status" value="1"/>
</dbReference>
<dbReference type="EMBL" id="MBFS01000879">
    <property type="protein sequence ID" value="PVV01701.1"/>
    <property type="molecule type" value="Genomic_DNA"/>
</dbReference>
<comment type="caution">
    <text evidence="10">The sequence shown here is derived from an EMBL/GenBank/DDBJ whole genome shotgun (WGS) entry which is preliminary data.</text>
</comment>
<evidence type="ECO:0000256" key="4">
    <source>
        <dbReference type="ARBA" id="ARBA00022964"/>
    </source>
</evidence>
<evidence type="ECO:0000256" key="6">
    <source>
        <dbReference type="ARBA" id="ARBA00023004"/>
    </source>
</evidence>
<dbReference type="GO" id="GO:0019448">
    <property type="term" value="P:L-cysteine catabolic process"/>
    <property type="evidence" value="ECO:0007669"/>
    <property type="project" value="TreeGrafter"/>
</dbReference>
<feature type="binding site" evidence="8">
    <location>
        <position position="142"/>
    </location>
    <ligand>
        <name>Fe cation</name>
        <dbReference type="ChEBI" id="CHEBI:24875"/>
        <note>catalytic</note>
    </ligand>
</feature>
<feature type="binding site" evidence="8">
    <location>
        <position position="144"/>
    </location>
    <ligand>
        <name>Fe cation</name>
        <dbReference type="ChEBI" id="CHEBI:24875"/>
        <note>catalytic</note>
    </ligand>
</feature>
<comment type="catalytic activity">
    <reaction evidence="9">
        <text>L-cysteine + O2 = 3-sulfino-L-alanine + H(+)</text>
        <dbReference type="Rhea" id="RHEA:20441"/>
        <dbReference type="ChEBI" id="CHEBI:15378"/>
        <dbReference type="ChEBI" id="CHEBI:15379"/>
        <dbReference type="ChEBI" id="CHEBI:35235"/>
        <dbReference type="ChEBI" id="CHEBI:61085"/>
        <dbReference type="EC" id="1.13.11.20"/>
    </reaction>
</comment>
<keyword evidence="6 8" id="KW-0408">Iron</keyword>